<dbReference type="Ensembl" id="ENSCINT00000021221.3">
    <property type="protein sequence ID" value="ENSCINP00000021221.3"/>
    <property type="gene ID" value="ENSCING00000010731.3"/>
</dbReference>
<keyword evidence="5" id="KW-1133">Transmembrane helix</keyword>
<dbReference type="InterPro" id="IPR023561">
    <property type="entry name" value="Carbonic_anhydrase_a-class"/>
</dbReference>
<dbReference type="GO" id="GO:0008270">
    <property type="term" value="F:zinc ion binding"/>
    <property type="evidence" value="ECO:0007669"/>
    <property type="project" value="UniProtKB-UniRule"/>
</dbReference>
<dbReference type="HOGENOM" id="CLU_039326_0_2_1"/>
<dbReference type="Proteomes" id="UP000008144">
    <property type="component" value="Chromosome 12"/>
</dbReference>
<evidence type="ECO:0000256" key="2">
    <source>
        <dbReference type="ARBA" id="ARBA00022723"/>
    </source>
</evidence>
<proteinExistence type="inferred from homology"/>
<organism evidence="7 8">
    <name type="scientific">Ciona intestinalis</name>
    <name type="common">Transparent sea squirt</name>
    <name type="synonym">Ascidia intestinalis</name>
    <dbReference type="NCBI Taxonomy" id="7719"/>
    <lineage>
        <taxon>Eukaryota</taxon>
        <taxon>Metazoa</taxon>
        <taxon>Chordata</taxon>
        <taxon>Tunicata</taxon>
        <taxon>Ascidiacea</taxon>
        <taxon>Phlebobranchia</taxon>
        <taxon>Cionidae</taxon>
        <taxon>Ciona</taxon>
    </lineage>
</organism>
<dbReference type="PROSITE" id="PS00162">
    <property type="entry name" value="ALPHA_CA_1"/>
    <property type="match status" value="1"/>
</dbReference>
<dbReference type="PROSITE" id="PS51257">
    <property type="entry name" value="PROKAR_LIPOPROTEIN"/>
    <property type="match status" value="1"/>
</dbReference>
<evidence type="ECO:0000256" key="5">
    <source>
        <dbReference type="SAM" id="Phobius"/>
    </source>
</evidence>
<comment type="catalytic activity">
    <reaction evidence="4">
        <text>hydrogencarbonate + H(+) = CO2 + H2O</text>
        <dbReference type="Rhea" id="RHEA:10748"/>
        <dbReference type="ChEBI" id="CHEBI:15377"/>
        <dbReference type="ChEBI" id="CHEBI:15378"/>
        <dbReference type="ChEBI" id="CHEBI:16526"/>
        <dbReference type="ChEBI" id="CHEBI:17544"/>
        <dbReference type="EC" id="4.2.1.1"/>
    </reaction>
</comment>
<dbReference type="GO" id="GO:0005886">
    <property type="term" value="C:plasma membrane"/>
    <property type="evidence" value="ECO:0000318"/>
    <property type="project" value="GO_Central"/>
</dbReference>
<dbReference type="Gene3D" id="3.10.200.10">
    <property type="entry name" value="Alpha carbonic anhydrase"/>
    <property type="match status" value="1"/>
</dbReference>
<dbReference type="STRING" id="7719.ENSCINP00000021221"/>
<dbReference type="SUPFAM" id="SSF51069">
    <property type="entry name" value="Carbonic anhydrase"/>
    <property type="match status" value="1"/>
</dbReference>
<keyword evidence="5" id="KW-0472">Membrane</keyword>
<keyword evidence="2 4" id="KW-0479">Metal-binding</keyword>
<name>F6ZE10_CIOIN</name>
<comment type="similarity">
    <text evidence="1 4">Belongs to the alpha-carbonic anhydrase family.</text>
</comment>
<protein>
    <recommendedName>
        <fullName evidence="4">Carbonic anhydrase</fullName>
        <ecNumber evidence="4">4.2.1.1</ecNumber>
    </recommendedName>
</protein>
<evidence type="ECO:0000256" key="1">
    <source>
        <dbReference type="ARBA" id="ARBA00010718"/>
    </source>
</evidence>
<reference evidence="7" key="3">
    <citation type="submission" date="2025-08" db="UniProtKB">
        <authorList>
            <consortium name="Ensembl"/>
        </authorList>
    </citation>
    <scope>IDENTIFICATION</scope>
</reference>
<evidence type="ECO:0000313" key="7">
    <source>
        <dbReference type="Ensembl" id="ENSCINP00000021221.3"/>
    </source>
</evidence>
<dbReference type="PROSITE" id="PS51144">
    <property type="entry name" value="ALPHA_CA_2"/>
    <property type="match status" value="1"/>
</dbReference>
<keyword evidence="5" id="KW-0812">Transmembrane</keyword>
<dbReference type="AlphaFoldDB" id="F6ZE10"/>
<dbReference type="InterPro" id="IPR001148">
    <property type="entry name" value="CA_dom"/>
</dbReference>
<dbReference type="EMBL" id="EAAA01000911">
    <property type="status" value="NOT_ANNOTATED_CDS"/>
    <property type="molecule type" value="Genomic_DNA"/>
</dbReference>
<dbReference type="GO" id="GO:0004089">
    <property type="term" value="F:carbonate dehydratase activity"/>
    <property type="evidence" value="ECO:0000318"/>
    <property type="project" value="GO_Central"/>
</dbReference>
<dbReference type="GeneTree" id="ENSGT00940000162972"/>
<dbReference type="SMART" id="SM01057">
    <property type="entry name" value="Carb_anhydrase"/>
    <property type="match status" value="1"/>
</dbReference>
<feature type="transmembrane region" description="Helical" evidence="5">
    <location>
        <begin position="7"/>
        <end position="28"/>
    </location>
</feature>
<dbReference type="OMA" id="LWREHES"/>
<keyword evidence="8" id="KW-1185">Reference proteome</keyword>
<evidence type="ECO:0000259" key="6">
    <source>
        <dbReference type="PROSITE" id="PS51144"/>
    </source>
</evidence>
<sequence length="258" mass="29203">MVCILKYIYNIIIVFIYFFVLGCFASNWKYTGNSGPQFWEENSPKCGENKQSPINIETKSVLPDKQLSQLQFTGYNQNLTGGMLINNGHSAQLNFPAGKSFQLLSSVNSEIYLALQLHFHWTSKNVSTLGGSEHSVDGEFYDAEMHIVHIKQPYGSLDEIKSQPDGLAVIGVLIRATDQQNNDIQKLLDVAQLCEYAGDTHILEDGPELINLLPSSVSYYRYHGSLTTPPCYETVQWTVYKEPIYISHQQLKKMFSIF</sequence>
<evidence type="ECO:0000256" key="4">
    <source>
        <dbReference type="RuleBase" id="RU367011"/>
    </source>
</evidence>
<keyword evidence="3 4" id="KW-0862">Zinc</keyword>
<comment type="cofactor">
    <cofactor evidence="4">
        <name>Zn(2+)</name>
        <dbReference type="ChEBI" id="CHEBI:29105"/>
    </cofactor>
</comment>
<reference evidence="8" key="1">
    <citation type="journal article" date="2002" name="Science">
        <title>The draft genome of Ciona intestinalis: insights into chordate and vertebrate origins.</title>
        <authorList>
            <person name="Dehal P."/>
            <person name="Satou Y."/>
            <person name="Campbell R.K."/>
            <person name="Chapman J."/>
            <person name="Degnan B."/>
            <person name="De Tomaso A."/>
            <person name="Davidson B."/>
            <person name="Di Gregorio A."/>
            <person name="Gelpke M."/>
            <person name="Goodstein D.M."/>
            <person name="Harafuji N."/>
            <person name="Hastings K.E."/>
            <person name="Ho I."/>
            <person name="Hotta K."/>
            <person name="Huang W."/>
            <person name="Kawashima T."/>
            <person name="Lemaire P."/>
            <person name="Martinez D."/>
            <person name="Meinertzhagen I.A."/>
            <person name="Necula S."/>
            <person name="Nonaka M."/>
            <person name="Putnam N."/>
            <person name="Rash S."/>
            <person name="Saiga H."/>
            <person name="Satake M."/>
            <person name="Terry A."/>
            <person name="Yamada L."/>
            <person name="Wang H.G."/>
            <person name="Awazu S."/>
            <person name="Azumi K."/>
            <person name="Boore J."/>
            <person name="Branno M."/>
            <person name="Chin-Bow S."/>
            <person name="DeSantis R."/>
            <person name="Doyle S."/>
            <person name="Francino P."/>
            <person name="Keys D.N."/>
            <person name="Haga S."/>
            <person name="Hayashi H."/>
            <person name="Hino K."/>
            <person name="Imai K.S."/>
            <person name="Inaba K."/>
            <person name="Kano S."/>
            <person name="Kobayashi K."/>
            <person name="Kobayashi M."/>
            <person name="Lee B.I."/>
            <person name="Makabe K.W."/>
            <person name="Manohar C."/>
            <person name="Matassi G."/>
            <person name="Medina M."/>
            <person name="Mochizuki Y."/>
            <person name="Mount S."/>
            <person name="Morishita T."/>
            <person name="Miura S."/>
            <person name="Nakayama A."/>
            <person name="Nishizaka S."/>
            <person name="Nomoto H."/>
            <person name="Ohta F."/>
            <person name="Oishi K."/>
            <person name="Rigoutsos I."/>
            <person name="Sano M."/>
            <person name="Sasaki A."/>
            <person name="Sasakura Y."/>
            <person name="Shoguchi E."/>
            <person name="Shin-i T."/>
            <person name="Spagnuolo A."/>
            <person name="Stainier D."/>
            <person name="Suzuki M.M."/>
            <person name="Tassy O."/>
            <person name="Takatori N."/>
            <person name="Tokuoka M."/>
            <person name="Yagi K."/>
            <person name="Yoshizaki F."/>
            <person name="Wada S."/>
            <person name="Zhang C."/>
            <person name="Hyatt P.D."/>
            <person name="Larimer F."/>
            <person name="Detter C."/>
            <person name="Doggett N."/>
            <person name="Glavina T."/>
            <person name="Hawkins T."/>
            <person name="Richardson P."/>
            <person name="Lucas S."/>
            <person name="Kohara Y."/>
            <person name="Levine M."/>
            <person name="Satoh N."/>
            <person name="Rokhsar D.S."/>
        </authorList>
    </citation>
    <scope>NUCLEOTIDE SEQUENCE [LARGE SCALE GENOMIC DNA]</scope>
</reference>
<accession>F6ZE10</accession>
<evidence type="ECO:0000313" key="8">
    <source>
        <dbReference type="Proteomes" id="UP000008144"/>
    </source>
</evidence>
<dbReference type="InterPro" id="IPR036398">
    <property type="entry name" value="CA_dom_sf"/>
</dbReference>
<dbReference type="PANTHER" id="PTHR18952">
    <property type="entry name" value="CARBONIC ANHYDRASE"/>
    <property type="match status" value="1"/>
</dbReference>
<dbReference type="EC" id="4.2.1.1" evidence="4"/>
<dbReference type="CDD" id="cd00326">
    <property type="entry name" value="alpha_CA"/>
    <property type="match status" value="1"/>
</dbReference>
<dbReference type="InterPro" id="IPR018338">
    <property type="entry name" value="Carbonic_anhydrase_a-class_CS"/>
</dbReference>
<reference evidence="7" key="2">
    <citation type="journal article" date="2008" name="Genome Biol.">
        <title>Improved genome assembly and evidence-based global gene model set for the chordate Ciona intestinalis: new insight into intron and operon populations.</title>
        <authorList>
            <person name="Satou Y."/>
            <person name="Mineta K."/>
            <person name="Ogasawara M."/>
            <person name="Sasakura Y."/>
            <person name="Shoguchi E."/>
            <person name="Ueno K."/>
            <person name="Yamada L."/>
            <person name="Matsumoto J."/>
            <person name="Wasserscheid J."/>
            <person name="Dewar K."/>
            <person name="Wiley G.B."/>
            <person name="Macmil S.L."/>
            <person name="Roe B.A."/>
            <person name="Zeller R.W."/>
            <person name="Hastings K.E."/>
            <person name="Lemaire P."/>
            <person name="Lindquist E."/>
            <person name="Endo T."/>
            <person name="Hotta K."/>
            <person name="Inaba K."/>
        </authorList>
    </citation>
    <scope>NUCLEOTIDE SEQUENCE [LARGE SCALE GENOMIC DNA]</scope>
    <source>
        <strain evidence="7">wild type</strain>
    </source>
</reference>
<dbReference type="InParanoid" id="F6ZE10"/>
<dbReference type="PANTHER" id="PTHR18952:SF278">
    <property type="entry name" value="CARBONIC ANHYDRASE"/>
    <property type="match status" value="1"/>
</dbReference>
<evidence type="ECO:0000256" key="3">
    <source>
        <dbReference type="ARBA" id="ARBA00022833"/>
    </source>
</evidence>
<keyword evidence="4" id="KW-0456">Lyase</keyword>
<dbReference type="Pfam" id="PF00194">
    <property type="entry name" value="Carb_anhydrase"/>
    <property type="match status" value="1"/>
</dbReference>
<comment type="function">
    <text evidence="4">Reversible hydration of carbon dioxide.</text>
</comment>
<reference evidence="7" key="4">
    <citation type="submission" date="2025-09" db="UniProtKB">
        <authorList>
            <consortium name="Ensembl"/>
        </authorList>
    </citation>
    <scope>IDENTIFICATION</scope>
</reference>
<feature type="domain" description="Alpha-carbonic anhydrase" evidence="6">
    <location>
        <begin position="26"/>
        <end position="258"/>
    </location>
</feature>